<dbReference type="AlphaFoldDB" id="A0A6P2DK91"/>
<evidence type="ECO:0000313" key="2">
    <source>
        <dbReference type="Proteomes" id="UP000464178"/>
    </source>
</evidence>
<evidence type="ECO:0000313" key="1">
    <source>
        <dbReference type="EMBL" id="VTS00818.1"/>
    </source>
</evidence>
<accession>A0A6P2DK91</accession>
<name>A0A6P2DK91_9BACT</name>
<proteinExistence type="predicted"/>
<keyword evidence="2" id="KW-1185">Reference proteome</keyword>
<dbReference type="EMBL" id="LR593886">
    <property type="protein sequence ID" value="VTS00818.1"/>
    <property type="molecule type" value="Genomic_DNA"/>
</dbReference>
<reference evidence="1 2" key="1">
    <citation type="submission" date="2019-05" db="EMBL/GenBank/DDBJ databases">
        <authorList>
            <consortium name="Science for Life Laboratories"/>
        </authorList>
    </citation>
    <scope>NUCLEOTIDE SEQUENCE [LARGE SCALE GENOMIC DNA]</scope>
    <source>
        <strain evidence="1">Soil9</strain>
    </source>
</reference>
<dbReference type="Proteomes" id="UP000464178">
    <property type="component" value="Chromosome"/>
</dbReference>
<organism evidence="1 2">
    <name type="scientific">Gemmata massiliana</name>
    <dbReference type="NCBI Taxonomy" id="1210884"/>
    <lineage>
        <taxon>Bacteria</taxon>
        <taxon>Pseudomonadati</taxon>
        <taxon>Planctomycetota</taxon>
        <taxon>Planctomycetia</taxon>
        <taxon>Gemmatales</taxon>
        <taxon>Gemmataceae</taxon>
        <taxon>Gemmata</taxon>
    </lineage>
</organism>
<sequence length="98" mass="10960">MTTEPVAGTPTPTPAAPPDYANLIAAMKSFNASDIKQAATDMIEGLQLHIDRSRMSPEDLWYKVDRVAEVLRLAWMLEMPLEVAHTVIDPNNRNEGRR</sequence>
<protein>
    <submittedName>
        <fullName evidence="1">Uncharacterized protein</fullName>
    </submittedName>
</protein>
<dbReference type="KEGG" id="gms:SOIL9_80570"/>
<dbReference type="RefSeq" id="WP_162672276.1">
    <property type="nucleotide sequence ID" value="NZ_LR593886.1"/>
</dbReference>
<gene>
    <name evidence="1" type="ORF">SOIL9_80570</name>
</gene>